<feature type="compositionally biased region" description="Polar residues" evidence="4">
    <location>
        <begin position="79"/>
        <end position="96"/>
    </location>
</feature>
<keyword evidence="6" id="KW-1185">Reference proteome</keyword>
<proteinExistence type="predicted"/>
<keyword evidence="3" id="KW-0175">Coiled coil</keyword>
<protein>
    <recommendedName>
        <fullName evidence="7">Kelch repeat-containing protein</fullName>
    </recommendedName>
</protein>
<dbReference type="PANTHER" id="PTHR46093:SF3">
    <property type="entry name" value="ACYL-COA-BINDING DOMAIN-CONTAINING PROTEIN 4"/>
    <property type="match status" value="1"/>
</dbReference>
<evidence type="ECO:0000313" key="6">
    <source>
        <dbReference type="Proteomes" id="UP000794436"/>
    </source>
</evidence>
<evidence type="ECO:0000256" key="3">
    <source>
        <dbReference type="SAM" id="Coils"/>
    </source>
</evidence>
<feature type="region of interest" description="Disordered" evidence="4">
    <location>
        <begin position="767"/>
        <end position="804"/>
    </location>
</feature>
<dbReference type="EMBL" id="SPLM01000147">
    <property type="protein sequence ID" value="TMW55730.1"/>
    <property type="molecule type" value="Genomic_DNA"/>
</dbReference>
<feature type="compositionally biased region" description="Polar residues" evidence="4">
    <location>
        <begin position="506"/>
        <end position="515"/>
    </location>
</feature>
<dbReference type="Gene3D" id="2.120.10.80">
    <property type="entry name" value="Kelch-type beta propeller"/>
    <property type="match status" value="2"/>
</dbReference>
<evidence type="ECO:0000256" key="4">
    <source>
        <dbReference type="SAM" id="MobiDB-lite"/>
    </source>
</evidence>
<feature type="compositionally biased region" description="Low complexity" evidence="4">
    <location>
        <begin position="554"/>
        <end position="584"/>
    </location>
</feature>
<accession>A0A8K1C3G8</accession>
<feature type="compositionally biased region" description="Polar residues" evidence="4">
    <location>
        <begin position="479"/>
        <end position="492"/>
    </location>
</feature>
<feature type="compositionally biased region" description="Basic and acidic residues" evidence="4">
    <location>
        <begin position="767"/>
        <end position="782"/>
    </location>
</feature>
<dbReference type="InterPro" id="IPR015915">
    <property type="entry name" value="Kelch-typ_b-propeller"/>
</dbReference>
<feature type="compositionally biased region" description="Low complexity" evidence="4">
    <location>
        <begin position="493"/>
        <end position="505"/>
    </location>
</feature>
<evidence type="ECO:0008006" key="7">
    <source>
        <dbReference type="Google" id="ProtNLM"/>
    </source>
</evidence>
<evidence type="ECO:0000256" key="1">
    <source>
        <dbReference type="ARBA" id="ARBA00022441"/>
    </source>
</evidence>
<name>A0A8K1C3G8_PYTOL</name>
<feature type="region of interest" description="Disordered" evidence="4">
    <location>
        <begin position="122"/>
        <end position="160"/>
    </location>
</feature>
<dbReference type="Pfam" id="PF24681">
    <property type="entry name" value="Kelch_KLHDC2_KLHL20_DRC7"/>
    <property type="match status" value="1"/>
</dbReference>
<gene>
    <name evidence="5" type="ORF">Poli38472_010612</name>
</gene>
<dbReference type="SUPFAM" id="SSF117281">
    <property type="entry name" value="Kelch motif"/>
    <property type="match status" value="1"/>
</dbReference>
<dbReference type="AlphaFoldDB" id="A0A8K1C3G8"/>
<feature type="compositionally biased region" description="Basic and acidic residues" evidence="4">
    <location>
        <begin position="837"/>
        <end position="857"/>
    </location>
</feature>
<feature type="compositionally biased region" description="Low complexity" evidence="4">
    <location>
        <begin position="135"/>
        <end position="153"/>
    </location>
</feature>
<feature type="compositionally biased region" description="Polar residues" evidence="4">
    <location>
        <begin position="609"/>
        <end position="621"/>
    </location>
</feature>
<keyword evidence="2" id="KW-0677">Repeat</keyword>
<feature type="region of interest" description="Disordered" evidence="4">
    <location>
        <begin position="479"/>
        <end position="515"/>
    </location>
</feature>
<feature type="region of interest" description="Disordered" evidence="4">
    <location>
        <begin position="79"/>
        <end position="106"/>
    </location>
</feature>
<feature type="region of interest" description="Disordered" evidence="4">
    <location>
        <begin position="837"/>
        <end position="863"/>
    </location>
</feature>
<comment type="caution">
    <text evidence="5">The sequence shown here is derived from an EMBL/GenBank/DDBJ whole genome shotgun (WGS) entry which is preliminary data.</text>
</comment>
<feature type="region of interest" description="Disordered" evidence="4">
    <location>
        <begin position="554"/>
        <end position="622"/>
    </location>
</feature>
<evidence type="ECO:0000256" key="2">
    <source>
        <dbReference type="ARBA" id="ARBA00022737"/>
    </source>
</evidence>
<keyword evidence="1" id="KW-0880">Kelch repeat</keyword>
<dbReference type="Proteomes" id="UP000794436">
    <property type="component" value="Unassembled WGS sequence"/>
</dbReference>
<evidence type="ECO:0000313" key="5">
    <source>
        <dbReference type="EMBL" id="TMW55730.1"/>
    </source>
</evidence>
<organism evidence="5 6">
    <name type="scientific">Pythium oligandrum</name>
    <name type="common">Mycoparasitic fungus</name>
    <dbReference type="NCBI Taxonomy" id="41045"/>
    <lineage>
        <taxon>Eukaryota</taxon>
        <taxon>Sar</taxon>
        <taxon>Stramenopiles</taxon>
        <taxon>Oomycota</taxon>
        <taxon>Peronosporomycetes</taxon>
        <taxon>Pythiales</taxon>
        <taxon>Pythiaceae</taxon>
        <taxon>Pythium</taxon>
    </lineage>
</organism>
<sequence length="863" mass="94659">MRTRQADRAARSGAQARWTRLLADTGDANDGAVSPAPRSAHAMTLITPTKSVLLFGGCDNTEIFNDFYLLEPTTYASLSGSQASSVDDSRASTSWEPESEDATSSSSSSSLSLVWKRLVISTTPPPTPRDAPFIASSAGSSSDGSQNNAGDGSAVAPSADALPCIGDGRSDHTMHYVPGDEDEERFRGYCILVVGNIKICDDEDEASTEYSAFDMDELRVEEVRIRQPVLEAQWISRRVRSMWKPAARVGHGSVLVGDRLFCFGGTNLKNTTTYNDLFYFDVKLKQWQNLQPSGASPSARTHMGMAADPERDQIFLYGGFNGKNQFGGVFTYHIGENRWEKTDTTGVKPFTRMNHTLTFVNPHHVMLFGGRNRSARQNTVYLYNMCLRNWQQVDPVASSPRVISGSSSPTLTNQWEKASPSAREAQATVYYDVGRNRSSERILVFGGYTGGLKWSNELFLLEIPSGMLVNATAPTSNVVQSSQASQENATALSSQQSRSSSRSESPPNVLTDITNQTVSVSTTTASTSVTITAYTPAALAASKKKQKARALDSSVSSGTLSHSSCSLTSTSSSSQSQTQSLPSQQDENPQKKRRRGIIAANASAATASETQEVMTPRSQVSRGVLREATRSVGLQTTLIQMLQNGETTNDSLRVLMGIASDIKTSVGAMPTLEEVATLRAQNELLQQRLTASKRKIEMLKNEKREVENRLVAQETEAFVYKRHLEELMPRIGENVMNVLEQSSRRQNAAFTSIEDKLVRLHGAMDDMRNASGERTDPDDSPQKDNSIFPEDDRVATQDQSSHPLMYPYPVVRDLEEKLMATIQVNQELVEKLAAAEQERRAAEETSEHAREVLEKMARSKGKN</sequence>
<dbReference type="OrthoDB" id="10251809at2759"/>
<feature type="compositionally biased region" description="Low complexity" evidence="4">
    <location>
        <begin position="599"/>
        <end position="608"/>
    </location>
</feature>
<feature type="coiled-coil region" evidence="3">
    <location>
        <begin position="675"/>
        <end position="716"/>
    </location>
</feature>
<reference evidence="5" key="1">
    <citation type="submission" date="2019-03" db="EMBL/GenBank/DDBJ databases">
        <title>Long read genome sequence of the mycoparasitic Pythium oligandrum ATCC 38472 isolated from sugarbeet rhizosphere.</title>
        <authorList>
            <person name="Gaulin E."/>
        </authorList>
    </citation>
    <scope>NUCLEOTIDE SEQUENCE</scope>
    <source>
        <strain evidence="5">ATCC 38472_TT</strain>
    </source>
</reference>
<dbReference type="PANTHER" id="PTHR46093">
    <property type="entry name" value="ACYL-COA-BINDING DOMAIN-CONTAINING PROTEIN 5"/>
    <property type="match status" value="1"/>
</dbReference>